<reference evidence="1" key="1">
    <citation type="submission" date="2014-09" db="EMBL/GenBank/DDBJ databases">
        <authorList>
            <person name="Magalhaes I.L.F."/>
            <person name="Oliveira U."/>
            <person name="Santos F.R."/>
            <person name="Vidigal T.H.D.A."/>
            <person name="Brescovit A.D."/>
            <person name="Santos A.J."/>
        </authorList>
    </citation>
    <scope>NUCLEOTIDE SEQUENCE</scope>
    <source>
        <tissue evidence="1">Shoot tissue taken approximately 20 cm above the soil surface</tissue>
    </source>
</reference>
<dbReference type="AlphaFoldDB" id="A0A0A9HBQ5"/>
<sequence>MYLTKKAKKYHMCISGTAKARRIVQSTSVEADM</sequence>
<dbReference type="EMBL" id="GBRH01163729">
    <property type="protein sequence ID" value="JAE34167.1"/>
    <property type="molecule type" value="Transcribed_RNA"/>
</dbReference>
<organism evidence="1">
    <name type="scientific">Arundo donax</name>
    <name type="common">Giant reed</name>
    <name type="synonym">Donax arundinaceus</name>
    <dbReference type="NCBI Taxonomy" id="35708"/>
    <lineage>
        <taxon>Eukaryota</taxon>
        <taxon>Viridiplantae</taxon>
        <taxon>Streptophyta</taxon>
        <taxon>Embryophyta</taxon>
        <taxon>Tracheophyta</taxon>
        <taxon>Spermatophyta</taxon>
        <taxon>Magnoliopsida</taxon>
        <taxon>Liliopsida</taxon>
        <taxon>Poales</taxon>
        <taxon>Poaceae</taxon>
        <taxon>PACMAD clade</taxon>
        <taxon>Arundinoideae</taxon>
        <taxon>Arundineae</taxon>
        <taxon>Arundo</taxon>
    </lineage>
</organism>
<protein>
    <submittedName>
        <fullName evidence="1">Uncharacterized protein</fullName>
    </submittedName>
</protein>
<reference evidence="1" key="2">
    <citation type="journal article" date="2015" name="Data Brief">
        <title>Shoot transcriptome of the giant reed, Arundo donax.</title>
        <authorList>
            <person name="Barrero R.A."/>
            <person name="Guerrero F.D."/>
            <person name="Moolhuijzen P."/>
            <person name="Goolsby J.A."/>
            <person name="Tidwell J."/>
            <person name="Bellgard S.E."/>
            <person name="Bellgard M.I."/>
        </authorList>
    </citation>
    <scope>NUCLEOTIDE SEQUENCE</scope>
    <source>
        <tissue evidence="1">Shoot tissue taken approximately 20 cm above the soil surface</tissue>
    </source>
</reference>
<accession>A0A0A9HBQ5</accession>
<name>A0A0A9HBQ5_ARUDO</name>
<proteinExistence type="predicted"/>
<evidence type="ECO:0000313" key="1">
    <source>
        <dbReference type="EMBL" id="JAE34167.1"/>
    </source>
</evidence>